<dbReference type="NCBIfam" id="TIGR01297">
    <property type="entry name" value="CDF"/>
    <property type="match status" value="1"/>
</dbReference>
<accession>Q01NK8</accession>
<dbReference type="GO" id="GO:0005385">
    <property type="term" value="F:zinc ion transmembrane transporter activity"/>
    <property type="evidence" value="ECO:0007669"/>
    <property type="project" value="TreeGrafter"/>
</dbReference>
<dbReference type="InterPro" id="IPR058533">
    <property type="entry name" value="Cation_efflux_TM"/>
</dbReference>
<evidence type="ECO:0000256" key="4">
    <source>
        <dbReference type="ARBA" id="ARBA00022692"/>
    </source>
</evidence>
<sequence>MHSHNHSHGHVHGTGRILGWSLLATTVFVLIEVVAGLQAHSLALISDAAHNFTDALAIGLAWVGLRLQTKPADETKTYGYHRASVLSAFVNALTLVALSAWILYESVLRLRNPEAVQESVMMAVAGLGLVLNGGIMLALRASSKNDINIRSAFVHMLGDALGSVAIIAGAVAIRYTGWLRVDPVLSIVIALLIVWTAWDIIRESLNILLEGLPRGIHLVDVAKAMGGVTGVLGVHDLHIWSLGSKTHALSCHVLIEDVPPSASDCILRSLNTLLEHKYGISHTTVQFEHVSCAISETGCAIPVSEQHHHHDH</sequence>
<dbReference type="STRING" id="234267.Acid_7868"/>
<dbReference type="InterPro" id="IPR027469">
    <property type="entry name" value="Cation_efflux_TMD_sf"/>
</dbReference>
<feature type="domain" description="Cation efflux protein transmembrane" evidence="10">
    <location>
        <begin position="21"/>
        <end position="209"/>
    </location>
</feature>
<name>Q01NK8_SOLUE</name>
<dbReference type="eggNOG" id="COG1230">
    <property type="taxonomic scope" value="Bacteria"/>
</dbReference>
<feature type="transmembrane region" description="Helical" evidence="9">
    <location>
        <begin position="119"/>
        <end position="139"/>
    </location>
</feature>
<dbReference type="Pfam" id="PF16916">
    <property type="entry name" value="ZT_dimer"/>
    <property type="match status" value="1"/>
</dbReference>
<feature type="transmembrane region" description="Helical" evidence="9">
    <location>
        <begin position="48"/>
        <end position="65"/>
    </location>
</feature>
<dbReference type="InParanoid" id="Q01NK8"/>
<evidence type="ECO:0000259" key="10">
    <source>
        <dbReference type="Pfam" id="PF01545"/>
    </source>
</evidence>
<evidence type="ECO:0000256" key="7">
    <source>
        <dbReference type="ARBA" id="ARBA00023065"/>
    </source>
</evidence>
<evidence type="ECO:0000313" key="12">
    <source>
        <dbReference type="EMBL" id="ABJ88762.1"/>
    </source>
</evidence>
<dbReference type="KEGG" id="sus:Acid_7868"/>
<evidence type="ECO:0000256" key="5">
    <source>
        <dbReference type="ARBA" id="ARBA00022906"/>
    </source>
</evidence>
<keyword evidence="5" id="KW-0862">Zinc</keyword>
<evidence type="ECO:0000256" key="8">
    <source>
        <dbReference type="ARBA" id="ARBA00023136"/>
    </source>
</evidence>
<keyword evidence="7" id="KW-0406">Ion transport</keyword>
<protein>
    <submittedName>
        <fullName evidence="12">Cation diffusion facilitator family transporter</fullName>
    </submittedName>
</protein>
<dbReference type="FunCoup" id="Q01NK8">
    <property type="interactions" value="296"/>
</dbReference>
<dbReference type="InterPro" id="IPR002524">
    <property type="entry name" value="Cation_efflux"/>
</dbReference>
<feature type="domain" description="Cation efflux protein cytoplasmic" evidence="11">
    <location>
        <begin position="214"/>
        <end position="289"/>
    </location>
</feature>
<dbReference type="SUPFAM" id="SSF160240">
    <property type="entry name" value="Cation efflux protein cytoplasmic domain-like"/>
    <property type="match status" value="1"/>
</dbReference>
<dbReference type="InterPro" id="IPR036837">
    <property type="entry name" value="Cation_efflux_CTD_sf"/>
</dbReference>
<dbReference type="HOGENOM" id="CLU_013430_0_0_0"/>
<keyword evidence="3" id="KW-0813">Transport</keyword>
<dbReference type="AlphaFoldDB" id="Q01NK8"/>
<proteinExistence type="inferred from homology"/>
<gene>
    <name evidence="12" type="ordered locus">Acid_7868</name>
</gene>
<dbReference type="SUPFAM" id="SSF161111">
    <property type="entry name" value="Cation efflux protein transmembrane domain-like"/>
    <property type="match status" value="1"/>
</dbReference>
<evidence type="ECO:0000256" key="6">
    <source>
        <dbReference type="ARBA" id="ARBA00022989"/>
    </source>
</evidence>
<dbReference type="InterPro" id="IPR027470">
    <property type="entry name" value="Cation_efflux_CTD"/>
</dbReference>
<evidence type="ECO:0000256" key="3">
    <source>
        <dbReference type="ARBA" id="ARBA00022448"/>
    </source>
</evidence>
<evidence type="ECO:0000256" key="1">
    <source>
        <dbReference type="ARBA" id="ARBA00004141"/>
    </source>
</evidence>
<dbReference type="InterPro" id="IPR050681">
    <property type="entry name" value="CDF/SLC30A"/>
</dbReference>
<feature type="transmembrane region" description="Helical" evidence="9">
    <location>
        <begin position="184"/>
        <end position="201"/>
    </location>
</feature>
<comment type="subcellular location">
    <subcellularLocation>
        <location evidence="1">Membrane</location>
        <topology evidence="1">Multi-pass membrane protein</topology>
    </subcellularLocation>
</comment>
<dbReference type="EMBL" id="CP000473">
    <property type="protein sequence ID" value="ABJ88762.1"/>
    <property type="molecule type" value="Genomic_DNA"/>
</dbReference>
<dbReference type="Gene3D" id="1.20.1510.10">
    <property type="entry name" value="Cation efflux protein transmembrane domain"/>
    <property type="match status" value="1"/>
</dbReference>
<evidence type="ECO:0000259" key="11">
    <source>
        <dbReference type="Pfam" id="PF16916"/>
    </source>
</evidence>
<keyword evidence="5" id="KW-0864">Zinc transport</keyword>
<dbReference type="PANTHER" id="PTHR11562:SF17">
    <property type="entry name" value="RE54080P-RELATED"/>
    <property type="match status" value="1"/>
</dbReference>
<evidence type="ECO:0000256" key="9">
    <source>
        <dbReference type="SAM" id="Phobius"/>
    </source>
</evidence>
<evidence type="ECO:0000256" key="2">
    <source>
        <dbReference type="ARBA" id="ARBA00008873"/>
    </source>
</evidence>
<dbReference type="PANTHER" id="PTHR11562">
    <property type="entry name" value="CATION EFFLUX PROTEIN/ ZINC TRANSPORTER"/>
    <property type="match status" value="1"/>
</dbReference>
<dbReference type="GO" id="GO:0005886">
    <property type="term" value="C:plasma membrane"/>
    <property type="evidence" value="ECO:0007669"/>
    <property type="project" value="TreeGrafter"/>
</dbReference>
<feature type="transmembrane region" description="Helical" evidence="9">
    <location>
        <begin position="20"/>
        <end position="42"/>
    </location>
</feature>
<dbReference type="Pfam" id="PF01545">
    <property type="entry name" value="Cation_efflux"/>
    <property type="match status" value="1"/>
</dbReference>
<dbReference type="OrthoDB" id="9809646at2"/>
<comment type="similarity">
    <text evidence="2">Belongs to the cation diffusion facilitator (CDF) transporter (TC 2.A.4) family. SLC30A subfamily.</text>
</comment>
<feature type="transmembrane region" description="Helical" evidence="9">
    <location>
        <begin position="160"/>
        <end position="178"/>
    </location>
</feature>
<keyword evidence="8 9" id="KW-0472">Membrane</keyword>
<reference evidence="12" key="1">
    <citation type="submission" date="2006-10" db="EMBL/GenBank/DDBJ databases">
        <title>Complete sequence of Solibacter usitatus Ellin6076.</title>
        <authorList>
            <consortium name="US DOE Joint Genome Institute"/>
            <person name="Copeland A."/>
            <person name="Lucas S."/>
            <person name="Lapidus A."/>
            <person name="Barry K."/>
            <person name="Detter J.C."/>
            <person name="Glavina del Rio T."/>
            <person name="Hammon N."/>
            <person name="Israni S."/>
            <person name="Dalin E."/>
            <person name="Tice H."/>
            <person name="Pitluck S."/>
            <person name="Thompson L.S."/>
            <person name="Brettin T."/>
            <person name="Bruce D."/>
            <person name="Han C."/>
            <person name="Tapia R."/>
            <person name="Gilna P."/>
            <person name="Schmutz J."/>
            <person name="Larimer F."/>
            <person name="Land M."/>
            <person name="Hauser L."/>
            <person name="Kyrpides N."/>
            <person name="Mikhailova N."/>
            <person name="Janssen P.H."/>
            <person name="Kuske C.R."/>
            <person name="Richardson P."/>
        </authorList>
    </citation>
    <scope>NUCLEOTIDE SEQUENCE</scope>
    <source>
        <strain evidence="12">Ellin6076</strain>
    </source>
</reference>
<organism evidence="12">
    <name type="scientific">Solibacter usitatus (strain Ellin6076)</name>
    <dbReference type="NCBI Taxonomy" id="234267"/>
    <lineage>
        <taxon>Bacteria</taxon>
        <taxon>Pseudomonadati</taxon>
        <taxon>Acidobacteriota</taxon>
        <taxon>Terriglobia</taxon>
        <taxon>Bryobacterales</taxon>
        <taxon>Solibacteraceae</taxon>
        <taxon>Candidatus Solibacter</taxon>
    </lineage>
</organism>
<keyword evidence="4 9" id="KW-0812">Transmembrane</keyword>
<keyword evidence="6 9" id="KW-1133">Transmembrane helix</keyword>
<feature type="transmembrane region" description="Helical" evidence="9">
    <location>
        <begin position="85"/>
        <end position="104"/>
    </location>
</feature>